<dbReference type="eggNOG" id="ENOG50331WY">
    <property type="taxonomic scope" value="Bacteria"/>
</dbReference>
<dbReference type="KEGG" id="fli:Fleli_3910"/>
<name>I4AQH8_BERLS</name>
<dbReference type="HOGENOM" id="CLU_1439292_0_0_10"/>
<dbReference type="RefSeq" id="WP_014799636.1">
    <property type="nucleotide sequence ID" value="NC_018018.1"/>
</dbReference>
<keyword evidence="2" id="KW-1185">Reference proteome</keyword>
<dbReference type="Proteomes" id="UP000006054">
    <property type="component" value="Chromosome"/>
</dbReference>
<dbReference type="STRING" id="880071.Fleli_3910"/>
<dbReference type="AlphaFoldDB" id="I4AQH8"/>
<evidence type="ECO:0000313" key="1">
    <source>
        <dbReference type="EMBL" id="AFM06213.1"/>
    </source>
</evidence>
<dbReference type="EMBL" id="CP003345">
    <property type="protein sequence ID" value="AFM06213.1"/>
    <property type="molecule type" value="Genomic_DNA"/>
</dbReference>
<accession>I4AQH8</accession>
<gene>
    <name evidence="1" type="ordered locus">Fleli_3910</name>
</gene>
<protein>
    <recommendedName>
        <fullName evidence="3">PsbP C-terminal domain-containing protein</fullName>
    </recommendedName>
</protein>
<evidence type="ECO:0008006" key="3">
    <source>
        <dbReference type="Google" id="ProtNLM"/>
    </source>
</evidence>
<evidence type="ECO:0000313" key="2">
    <source>
        <dbReference type="Proteomes" id="UP000006054"/>
    </source>
</evidence>
<sequence precursor="true">MKIRKSTIKITLSLLLLIIFSAFNFAGQMPDKYKRKRIGEGVTLLIPTNFVEMSDEEIAAKYFTPKRPLAIFRSPDRKAEIGVNSSIFEWGEIGMESEMSMELLKGFYKGAIANSFYEKIKFLNEGEIVNIGDRQGVIFEFIGAIPEDPNAIINQGGKSRYHQVLYSVYNGKVLIVNFSVTGTDYTYWQEHATKMITSVKI</sequence>
<dbReference type="OrthoDB" id="249246at2"/>
<organism evidence="1 2">
    <name type="scientific">Bernardetia litoralis (strain ATCC 23117 / DSM 6794 / NBRC 15988 / NCIMB 1366 / Fx l1 / Sio-4)</name>
    <name type="common">Flexibacter litoralis</name>
    <dbReference type="NCBI Taxonomy" id="880071"/>
    <lineage>
        <taxon>Bacteria</taxon>
        <taxon>Pseudomonadati</taxon>
        <taxon>Bacteroidota</taxon>
        <taxon>Cytophagia</taxon>
        <taxon>Cytophagales</taxon>
        <taxon>Bernardetiaceae</taxon>
        <taxon>Bernardetia</taxon>
    </lineage>
</organism>
<proteinExistence type="predicted"/>
<reference evidence="2" key="1">
    <citation type="submission" date="2012-06" db="EMBL/GenBank/DDBJ databases">
        <title>The complete genome of Flexibacter litoralis DSM 6794.</title>
        <authorList>
            <person name="Lucas S."/>
            <person name="Copeland A."/>
            <person name="Lapidus A."/>
            <person name="Glavina del Rio T."/>
            <person name="Dalin E."/>
            <person name="Tice H."/>
            <person name="Bruce D."/>
            <person name="Goodwin L."/>
            <person name="Pitluck S."/>
            <person name="Peters L."/>
            <person name="Ovchinnikova G."/>
            <person name="Lu M."/>
            <person name="Kyrpides N."/>
            <person name="Mavromatis K."/>
            <person name="Ivanova N."/>
            <person name="Brettin T."/>
            <person name="Detter J.C."/>
            <person name="Han C."/>
            <person name="Larimer F."/>
            <person name="Land M."/>
            <person name="Hauser L."/>
            <person name="Markowitz V."/>
            <person name="Cheng J.-F."/>
            <person name="Hugenholtz P."/>
            <person name="Woyke T."/>
            <person name="Wu D."/>
            <person name="Spring S."/>
            <person name="Lang E."/>
            <person name="Kopitz M."/>
            <person name="Brambilla E."/>
            <person name="Klenk H.-P."/>
            <person name="Eisen J.A."/>
        </authorList>
    </citation>
    <scope>NUCLEOTIDE SEQUENCE [LARGE SCALE GENOMIC DNA]</scope>
    <source>
        <strain evidence="2">ATCC 23117 / DSM 6794 / NBRC 15988 / NCIMB 1366 / Sio-4</strain>
    </source>
</reference>